<gene>
    <name evidence="6" type="primary">rpmC</name>
    <name evidence="6" type="ORF">COV07_03180</name>
</gene>
<dbReference type="InterPro" id="IPR001854">
    <property type="entry name" value="Ribosomal_uL29"/>
</dbReference>
<dbReference type="InterPro" id="IPR036049">
    <property type="entry name" value="Ribosomal_uL29_sf"/>
</dbReference>
<evidence type="ECO:0000313" key="7">
    <source>
        <dbReference type="Proteomes" id="UP000230833"/>
    </source>
</evidence>
<dbReference type="NCBIfam" id="TIGR00012">
    <property type="entry name" value="L29"/>
    <property type="match status" value="1"/>
</dbReference>
<keyword evidence="2 6" id="KW-0689">Ribosomal protein</keyword>
<keyword evidence="3" id="KW-0687">Ribonucleoprotein</keyword>
<name>A0A2H0RLI4_9BACT</name>
<dbReference type="GO" id="GO:1990904">
    <property type="term" value="C:ribonucleoprotein complex"/>
    <property type="evidence" value="ECO:0007669"/>
    <property type="project" value="UniProtKB-KW"/>
</dbReference>
<dbReference type="Gene3D" id="1.10.287.310">
    <property type="match status" value="1"/>
</dbReference>
<evidence type="ECO:0000256" key="4">
    <source>
        <dbReference type="ARBA" id="ARBA00035204"/>
    </source>
</evidence>
<proteinExistence type="inferred from homology"/>
<reference evidence="6 7" key="1">
    <citation type="submission" date="2017-09" db="EMBL/GenBank/DDBJ databases">
        <title>Depth-based differentiation of microbial function through sediment-hosted aquifers and enrichment of novel symbionts in the deep terrestrial subsurface.</title>
        <authorList>
            <person name="Probst A.J."/>
            <person name="Ladd B."/>
            <person name="Jarett J.K."/>
            <person name="Geller-Mcgrath D.E."/>
            <person name="Sieber C.M."/>
            <person name="Emerson J.B."/>
            <person name="Anantharaman K."/>
            <person name="Thomas B.C."/>
            <person name="Malmstrom R."/>
            <person name="Stieglmeier M."/>
            <person name="Klingl A."/>
            <person name="Woyke T."/>
            <person name="Ryan C.M."/>
            <person name="Banfield J.F."/>
        </authorList>
    </citation>
    <scope>NUCLEOTIDE SEQUENCE [LARGE SCALE GENOMIC DNA]</scope>
    <source>
        <strain evidence="6">CG10_big_fil_rev_8_21_14_0_10_45_14</strain>
    </source>
</reference>
<dbReference type="AlphaFoldDB" id="A0A2H0RLI4"/>
<dbReference type="GO" id="GO:0005840">
    <property type="term" value="C:ribosome"/>
    <property type="evidence" value="ECO:0007669"/>
    <property type="project" value="UniProtKB-KW"/>
</dbReference>
<dbReference type="GO" id="GO:0003735">
    <property type="term" value="F:structural constituent of ribosome"/>
    <property type="evidence" value="ECO:0007669"/>
    <property type="project" value="InterPro"/>
</dbReference>
<evidence type="ECO:0000256" key="2">
    <source>
        <dbReference type="ARBA" id="ARBA00022980"/>
    </source>
</evidence>
<comment type="similarity">
    <text evidence="1">Belongs to the universal ribosomal protein uL29 family.</text>
</comment>
<dbReference type="Pfam" id="PF00831">
    <property type="entry name" value="Ribosomal_L29"/>
    <property type="match status" value="1"/>
</dbReference>
<sequence length="62" mass="7180">MEKTTNKNRLSKESGEKLAKLRHELREFRFQSAGSRAKDVHKGRKIRRNIAKLLTGTNTKSK</sequence>
<evidence type="ECO:0000256" key="1">
    <source>
        <dbReference type="ARBA" id="ARBA00009254"/>
    </source>
</evidence>
<dbReference type="GO" id="GO:0006412">
    <property type="term" value="P:translation"/>
    <property type="evidence" value="ECO:0007669"/>
    <property type="project" value="InterPro"/>
</dbReference>
<evidence type="ECO:0000313" key="6">
    <source>
        <dbReference type="EMBL" id="PIR46645.1"/>
    </source>
</evidence>
<evidence type="ECO:0000256" key="5">
    <source>
        <dbReference type="ARBA" id="ARBA00035476"/>
    </source>
</evidence>
<evidence type="ECO:0000256" key="3">
    <source>
        <dbReference type="ARBA" id="ARBA00023274"/>
    </source>
</evidence>
<dbReference type="SUPFAM" id="SSF46561">
    <property type="entry name" value="Ribosomal protein L29 (L29p)"/>
    <property type="match status" value="1"/>
</dbReference>
<accession>A0A2H0RLI4</accession>
<dbReference type="EMBL" id="PCYL01000033">
    <property type="protein sequence ID" value="PIR46645.1"/>
    <property type="molecule type" value="Genomic_DNA"/>
</dbReference>
<organism evidence="6 7">
    <name type="scientific">Candidatus Vogelbacteria bacterium CG10_big_fil_rev_8_21_14_0_10_45_14</name>
    <dbReference type="NCBI Taxonomy" id="1975042"/>
    <lineage>
        <taxon>Bacteria</taxon>
        <taxon>Candidatus Vogeliibacteriota</taxon>
    </lineage>
</organism>
<dbReference type="Proteomes" id="UP000230833">
    <property type="component" value="Unassembled WGS sequence"/>
</dbReference>
<protein>
    <recommendedName>
        <fullName evidence="4">Large ribosomal subunit protein uL29</fullName>
    </recommendedName>
    <alternativeName>
        <fullName evidence="5">50S ribosomal protein L29</fullName>
    </alternativeName>
</protein>
<comment type="caution">
    <text evidence="6">The sequence shown here is derived from an EMBL/GenBank/DDBJ whole genome shotgun (WGS) entry which is preliminary data.</text>
</comment>